<feature type="domain" description="P-type ATPase N-terminal" evidence="1">
    <location>
        <begin position="39"/>
        <end position="94"/>
    </location>
</feature>
<reference evidence="2" key="1">
    <citation type="submission" date="2025-08" db="UniProtKB">
        <authorList>
            <consortium name="RefSeq"/>
        </authorList>
    </citation>
    <scope>IDENTIFICATION</scope>
</reference>
<dbReference type="GO" id="GO:0005802">
    <property type="term" value="C:trans-Golgi network"/>
    <property type="evidence" value="ECO:0007669"/>
    <property type="project" value="TreeGrafter"/>
</dbReference>
<dbReference type="SUPFAM" id="SSF81653">
    <property type="entry name" value="Calcium ATPase, transduction domain A"/>
    <property type="match status" value="1"/>
</dbReference>
<dbReference type="RefSeq" id="XP_016969131.1">
    <property type="nucleotide sequence ID" value="XM_017113642.1"/>
</dbReference>
<dbReference type="Gene3D" id="2.70.150.10">
    <property type="entry name" value="Calcium-transporting ATPase, cytoplasmic transduction domain A"/>
    <property type="match status" value="1"/>
</dbReference>
<sequence>MKHVTIVIINYDEDFTSSAGYDADDGERRVIIINGPQPSKYCNNRITTAKYSFISFLPAFLFEQFRRYSNCFFLLIALLQQIPDVSPTGRYTTLVPLMFILSVSAIKEIVEDIKRHRADNEINHRLIERLDSGSWNTVRWSELTVGDIIKVGINTFFPADLILLSSSEPQAMCFIETANLDGETNLKIRQGLPATAGLLETKDLQRLEGRIDCELPNRHLYEFNGVLKETGKQ</sequence>
<dbReference type="GO" id="GO:0005886">
    <property type="term" value="C:plasma membrane"/>
    <property type="evidence" value="ECO:0007669"/>
    <property type="project" value="TreeGrafter"/>
</dbReference>
<dbReference type="InterPro" id="IPR023298">
    <property type="entry name" value="ATPase_P-typ_TM_dom_sf"/>
</dbReference>
<dbReference type="InterPro" id="IPR008250">
    <property type="entry name" value="ATPase_P-typ_transduc_dom_A_sf"/>
</dbReference>
<dbReference type="Pfam" id="PF16209">
    <property type="entry name" value="PhoLip_ATPase_N"/>
    <property type="match status" value="1"/>
</dbReference>
<protein>
    <submittedName>
        <fullName evidence="2">Probable phospholipid-transporting ATPase IA</fullName>
    </submittedName>
</protein>
<evidence type="ECO:0000313" key="2">
    <source>
        <dbReference type="RefSeq" id="XP_016969131.1"/>
    </source>
</evidence>
<organism evidence="2">
    <name type="scientific">Drosophila rhopaloa</name>
    <name type="common">Fruit fly</name>
    <dbReference type="NCBI Taxonomy" id="1041015"/>
    <lineage>
        <taxon>Eukaryota</taxon>
        <taxon>Metazoa</taxon>
        <taxon>Ecdysozoa</taxon>
        <taxon>Arthropoda</taxon>
        <taxon>Hexapoda</taxon>
        <taxon>Insecta</taxon>
        <taxon>Pterygota</taxon>
        <taxon>Neoptera</taxon>
        <taxon>Endopterygota</taxon>
        <taxon>Diptera</taxon>
        <taxon>Brachycera</taxon>
        <taxon>Muscomorpha</taxon>
        <taxon>Ephydroidea</taxon>
        <taxon>Drosophilidae</taxon>
        <taxon>Drosophila</taxon>
        <taxon>Sophophora</taxon>
    </lineage>
</organism>
<gene>
    <name evidence="2" type="primary">LOC108037140</name>
</gene>
<name>A0A6P4E6K6_DRORH</name>
<proteinExistence type="predicted"/>
<dbReference type="InterPro" id="IPR032631">
    <property type="entry name" value="P-type_ATPase_N"/>
</dbReference>
<dbReference type="OrthoDB" id="377733at2759"/>
<dbReference type="PANTHER" id="PTHR24092:SF150">
    <property type="entry name" value="PHOSPHOLIPID-TRANSPORTING ATPASE"/>
    <property type="match status" value="1"/>
</dbReference>
<dbReference type="GO" id="GO:0140326">
    <property type="term" value="F:ATPase-coupled intramembrane lipid transporter activity"/>
    <property type="evidence" value="ECO:0007669"/>
    <property type="project" value="TreeGrafter"/>
</dbReference>
<dbReference type="SUPFAM" id="SSF81665">
    <property type="entry name" value="Calcium ATPase, transmembrane domain M"/>
    <property type="match status" value="1"/>
</dbReference>
<dbReference type="AlphaFoldDB" id="A0A6P4E6K6"/>
<dbReference type="GO" id="GO:0045332">
    <property type="term" value="P:phospholipid translocation"/>
    <property type="evidence" value="ECO:0007669"/>
    <property type="project" value="TreeGrafter"/>
</dbReference>
<dbReference type="PANTHER" id="PTHR24092">
    <property type="entry name" value="PROBABLE PHOSPHOLIPID-TRANSPORTING ATPASE"/>
    <property type="match status" value="1"/>
</dbReference>
<evidence type="ECO:0000259" key="1">
    <source>
        <dbReference type="Pfam" id="PF16209"/>
    </source>
</evidence>
<accession>A0A6P4E6K6</accession>